<dbReference type="KEGG" id="slc:SL103_18070"/>
<dbReference type="EMBL" id="CP017157">
    <property type="protein sequence ID" value="AOP51308.1"/>
    <property type="molecule type" value="Genomic_DNA"/>
</dbReference>
<gene>
    <name evidence="3" type="ORF">SL103_18070</name>
</gene>
<keyword evidence="4" id="KW-1185">Reference proteome</keyword>
<evidence type="ECO:0000313" key="3">
    <source>
        <dbReference type="EMBL" id="AOP51308.1"/>
    </source>
</evidence>
<dbReference type="Pfam" id="PF13581">
    <property type="entry name" value="HATPase_c_2"/>
    <property type="match status" value="1"/>
</dbReference>
<organism evidence="3 4">
    <name type="scientific">Streptomyces lydicus</name>
    <dbReference type="NCBI Taxonomy" id="47763"/>
    <lineage>
        <taxon>Bacteria</taxon>
        <taxon>Bacillati</taxon>
        <taxon>Actinomycetota</taxon>
        <taxon>Actinomycetes</taxon>
        <taxon>Kitasatosporales</taxon>
        <taxon>Streptomycetaceae</taxon>
        <taxon>Streptomyces</taxon>
    </lineage>
</organism>
<sequence>MSTTTGSRTLTAPPTLYVDLRSCPEGAGRARHLAAEFLRGLDPVLHHEDIEAVVLVVSELVTNAVRHAEGPSCALHLSACPEAIAVAVSDGSHVPPQPRTPDVSGEGGGFGWSMIHQIAEAVAVTDETAGKTVSALIPRHRADGGAHH</sequence>
<dbReference type="PANTHER" id="PTHR35526:SF3">
    <property type="entry name" value="ANTI-SIGMA-F FACTOR RSBW"/>
    <property type="match status" value="1"/>
</dbReference>
<dbReference type="GO" id="GO:0004674">
    <property type="term" value="F:protein serine/threonine kinase activity"/>
    <property type="evidence" value="ECO:0007669"/>
    <property type="project" value="UniProtKB-KW"/>
</dbReference>
<evidence type="ECO:0000256" key="1">
    <source>
        <dbReference type="ARBA" id="ARBA00022527"/>
    </source>
</evidence>
<dbReference type="SUPFAM" id="SSF55874">
    <property type="entry name" value="ATPase domain of HSP90 chaperone/DNA topoisomerase II/histidine kinase"/>
    <property type="match status" value="1"/>
</dbReference>
<proteinExistence type="predicted"/>
<dbReference type="GO" id="GO:0005524">
    <property type="term" value="F:ATP binding"/>
    <property type="evidence" value="ECO:0007669"/>
    <property type="project" value="UniProtKB-KW"/>
</dbReference>
<dbReference type="Gene3D" id="3.30.565.10">
    <property type="entry name" value="Histidine kinase-like ATPase, C-terminal domain"/>
    <property type="match status" value="1"/>
</dbReference>
<evidence type="ECO:0000313" key="4">
    <source>
        <dbReference type="Proteomes" id="UP000094094"/>
    </source>
</evidence>
<reference evidence="3 4" key="1">
    <citation type="submission" date="2016-09" db="EMBL/GenBank/DDBJ databases">
        <title>Complete genome sequencing of Streptomyces lydicus 103 and metabolic pathways analysis of antibiotic biosynthesis.</title>
        <authorList>
            <person name="Jia N."/>
            <person name="Ding M.-Z."/>
            <person name="Gao F."/>
            <person name="Yuan Y.-J."/>
        </authorList>
    </citation>
    <scope>NUCLEOTIDE SEQUENCE [LARGE SCALE GENOMIC DNA]</scope>
    <source>
        <strain evidence="3 4">103</strain>
    </source>
</reference>
<protein>
    <submittedName>
        <fullName evidence="3">ATP-binding protein</fullName>
    </submittedName>
</protein>
<keyword evidence="1" id="KW-0418">Kinase</keyword>
<keyword evidence="3" id="KW-0547">Nucleotide-binding</keyword>
<name>A0A1D7VXU3_9ACTN</name>
<dbReference type="InterPro" id="IPR003594">
    <property type="entry name" value="HATPase_dom"/>
</dbReference>
<dbReference type="InterPro" id="IPR050267">
    <property type="entry name" value="Anti-sigma-factor_SerPK"/>
</dbReference>
<accession>A0A1D7VXU3</accession>
<dbReference type="AlphaFoldDB" id="A0A1D7VXU3"/>
<dbReference type="CDD" id="cd16936">
    <property type="entry name" value="HATPase_RsbW-like"/>
    <property type="match status" value="1"/>
</dbReference>
<dbReference type="OrthoDB" id="5184679at2"/>
<dbReference type="PANTHER" id="PTHR35526">
    <property type="entry name" value="ANTI-SIGMA-F FACTOR RSBW-RELATED"/>
    <property type="match status" value="1"/>
</dbReference>
<evidence type="ECO:0000259" key="2">
    <source>
        <dbReference type="Pfam" id="PF13581"/>
    </source>
</evidence>
<keyword evidence="1" id="KW-0723">Serine/threonine-protein kinase</keyword>
<keyword evidence="3" id="KW-0067">ATP-binding</keyword>
<dbReference type="InterPro" id="IPR036890">
    <property type="entry name" value="HATPase_C_sf"/>
</dbReference>
<feature type="domain" description="Histidine kinase/HSP90-like ATPase" evidence="2">
    <location>
        <begin position="24"/>
        <end position="134"/>
    </location>
</feature>
<keyword evidence="1" id="KW-0808">Transferase</keyword>
<dbReference type="Proteomes" id="UP000094094">
    <property type="component" value="Chromosome"/>
</dbReference>